<dbReference type="InterPro" id="IPR009875">
    <property type="entry name" value="PilZ_domain"/>
</dbReference>
<dbReference type="GO" id="GO:0035438">
    <property type="term" value="F:cyclic-di-GMP binding"/>
    <property type="evidence" value="ECO:0007669"/>
    <property type="project" value="InterPro"/>
</dbReference>
<keyword evidence="3" id="KW-0808">Transferase</keyword>
<evidence type="ECO:0000256" key="2">
    <source>
        <dbReference type="ARBA" id="ARBA00022676"/>
    </source>
</evidence>
<dbReference type="Pfam" id="PF13432">
    <property type="entry name" value="TPR_16"/>
    <property type="match status" value="1"/>
</dbReference>
<feature type="transmembrane region" description="Helical" evidence="9">
    <location>
        <begin position="365"/>
        <end position="384"/>
    </location>
</feature>
<dbReference type="SUPFAM" id="SSF53448">
    <property type="entry name" value="Nucleotide-diphospho-sugar transferases"/>
    <property type="match status" value="1"/>
</dbReference>
<evidence type="ECO:0000256" key="4">
    <source>
        <dbReference type="ARBA" id="ARBA00022692"/>
    </source>
</evidence>
<protein>
    <recommendedName>
        <fullName evidence="14">Cellulose synthase (UDP-forming)</fullName>
    </recommendedName>
</protein>
<evidence type="ECO:0000256" key="7">
    <source>
        <dbReference type="PROSITE-ProRule" id="PRU00339"/>
    </source>
</evidence>
<dbReference type="InterPro" id="IPR029044">
    <property type="entry name" value="Nucleotide-diphossugar_trans"/>
</dbReference>
<dbReference type="EMBL" id="LR593887">
    <property type="protein sequence ID" value="VTR96760.1"/>
    <property type="molecule type" value="Genomic_DNA"/>
</dbReference>
<keyword evidence="13" id="KW-1185">Reference proteome</keyword>
<dbReference type="InterPro" id="IPR050321">
    <property type="entry name" value="Glycosyltr_2/OpgH_subfam"/>
</dbReference>
<dbReference type="GO" id="GO:0005886">
    <property type="term" value="C:plasma membrane"/>
    <property type="evidence" value="ECO:0007669"/>
    <property type="project" value="TreeGrafter"/>
</dbReference>
<dbReference type="InterPro" id="IPR019734">
    <property type="entry name" value="TPR_rpt"/>
</dbReference>
<feature type="domain" description="Glycosyltransferase 2-like" evidence="10">
    <location>
        <begin position="87"/>
        <end position="253"/>
    </location>
</feature>
<comment type="subcellular location">
    <subcellularLocation>
        <location evidence="1">Membrane</location>
        <topology evidence="1">Multi-pass membrane protein</topology>
    </subcellularLocation>
</comment>
<dbReference type="PROSITE" id="PS50005">
    <property type="entry name" value="TPR"/>
    <property type="match status" value="3"/>
</dbReference>
<dbReference type="Proteomes" id="UP000464378">
    <property type="component" value="Chromosome"/>
</dbReference>
<proteinExistence type="predicted"/>
<evidence type="ECO:0000256" key="3">
    <source>
        <dbReference type="ARBA" id="ARBA00022679"/>
    </source>
</evidence>
<feature type="repeat" description="TPR" evidence="7">
    <location>
        <begin position="2062"/>
        <end position="2095"/>
    </location>
</feature>
<dbReference type="CDD" id="cd06421">
    <property type="entry name" value="CESA_CelA_like"/>
    <property type="match status" value="1"/>
</dbReference>
<feature type="transmembrane region" description="Helical" evidence="9">
    <location>
        <begin position="42"/>
        <end position="66"/>
    </location>
</feature>
<dbReference type="GO" id="GO:0016758">
    <property type="term" value="F:hexosyltransferase activity"/>
    <property type="evidence" value="ECO:0007669"/>
    <property type="project" value="TreeGrafter"/>
</dbReference>
<sequence length="2145" mass="244337">MIQTTSHNQSRFRQTLIILASLISIAYVVYRGLFTLNLATPWATFASLFLYIGEVYGLIVLLLFFLQVWDPFEPPEQPVLDGVTVDVFVPTYNEDPAMLRATLEACIRMDYPHNTYVCDDGKRPAMAELAKELGVHYIIRPDNRHAKAGNLNHAFEKTNGEFIIIFDADHVPEPNFITRTLGYFRDPKMAWVQTPHAFYNFESFQARLDHKARKYWDEGALFYKVIQTGRNRWNCPIFAGSAAIFRREALRQVGYIAVETITEDMHTGLRMHALGWKSLAISDRLVCGQAAPDITTFHTQRLRWGEGNLSIMAYDNPMTTRGLTWSQRFCYLGSMLNWAGGLFKLPIYLTPIFMLFTGVPPVNQFSWTLVIITFLYMVISLWGLKAAGNGHASIINSELFCMVNFWTQVRGVSRATFWRKFQQFVVTSKRGRQAKSIWPYIRPQLILGLLSIMALVWGWGRPIIGISDDWFKPVLPTIWVVLHGLLIYLTLKRAFWPEDRRFNSRHVVHLPVEYRLLHEDPNPNHRFGVTLDLNENGMALIAYEVIPQGTRLRTVIRGAGVELVCESEVRGVVPLNRRVSGTMHGYRYGCLFHNLSPNDIDALNRICLHYAVPRMYEVYDRGNASNWLNRMLNWRQRGMVQRRTAFRYPYNLPVIIEKPMAANRTQSVAAIKTPAAGLPRVYDQSDSGLADVGGDFLDSTELRLQQAGALTASGSHSSSSGTVRTSNSGTITSEPAGSSGATAQEMLQSGTGAFRSSISLSGANRTDGLQAAQRIYSATEDLSRVAFACLLDEPLIPGSVVNYVLPSPLGEVKGTAKVLFGSKVIYAAREYHRIVFEFKDFTASGRTTLQSLVNPRENTSYGSVLSPDRQPLPVKMFNRIAMGAMLTVPVLAAQQLAFYLIYREEFYLRDIVRTPADMDLSEDQVERVETIYAATFLEKYPSTDRLVLLMSALNRIQRTQEIDEITKLIAPRDRRNTDLQIALAQALDDTQEYAQAEVEFQRMLDLSRRGLLPAEKQRELRLAAARSSVHAKKYTQAFEQFRELLKENPLDMALRNEFAGVLVTARQLQEARQLYTDIDPDFDGRIRLISIYSLEQNYEQAEIECRRLLQMRPGDRKAEQMLADVLSAKKGYGQSRAIYERLIAADPKNPTLRIKLARNALAAKQYETAMTQLQQLFDDNPNPNTELVHAYVDAAASVEDRLLDEKIRKTALSIYNKIITQSDIEPWFLARLSWVLQRVKELEPSLVLIERALQMNPKDADFRKQYFGVLVSVGKIEDALNLLGDENSMEARKLIIAMYLRDQKYDEAEKECRRVLDAEPGDGKTRRLLADILSWKGDYGPALTMFADMIQAAPEDLELQVRQAEILLWSKDFTRSVAAFEKLLLKKPDDPPLVQGFIDAAAGVKELTETQSQLARRIADKRLANMTLKLNAVSLSRLAWILLLSEQKNTPDRVRINGLLDRALALKPTEPEIRSEMAGVLARADRFPDAIKLIETDKLDTDGMIRLAEFYSGAKDFDKAEVTMRKVLEKEPNNRKAQFFLADVASWRRNFSESLEQFQRLLQIYPEDPEIPIRIAEVILWSGESDRTAFDRALLRFQTMLEANPTETPNPRLISGWVSSASSARALTPGNEKMARKLFDIVMLTNNKDAGMLSRLGWVMYRLKETGKSEMLIDRALALKPTDPQQRRELAGTLSLLKRYSEAITLYDGLKLDMNDRRQLIGMASAAQDYELAARLARQQLLDRPDDKIAQRQLADVLSWKKDYDESLSLFQELLESQPTNEDILLRIAEVNLWSRHYPESLKVFESLLRESLDRAELYEGFIDAASSTTSLSASQTQMAKDVADRVLEEDFNDPGRLSRLSWVLLKANDKKRATELLNRAMKQTIVEEDIRRELAGTLAGNERFTEALAMFDGIKALTLADRQTMANLYSAIFKFEEAEKQLRIILKEKPSDKVVRLQLADVLTWSKKYAEAIELYESLQEEDPRNVKIAFKLTQCYLWSGDHPTALARLPVLMETESDNPEFWKVFIDTIAAVGEDELSTEVRRNVQTIYTRSVKQIKDPDYLARMGYIMGRIGERDKSMELFRTALKLKPDSRQIRLQIAESLYAQGKYEEAEQYFKELIEKPKPVPPSRFKTPPREPKLPD</sequence>
<feature type="repeat" description="TPR" evidence="7">
    <location>
        <begin position="1501"/>
        <end position="1534"/>
    </location>
</feature>
<feature type="region of interest" description="Disordered" evidence="8">
    <location>
        <begin position="709"/>
        <end position="742"/>
    </location>
</feature>
<dbReference type="InterPro" id="IPR011990">
    <property type="entry name" value="TPR-like_helical_dom_sf"/>
</dbReference>
<feature type="compositionally biased region" description="Polar residues" evidence="8">
    <location>
        <begin position="731"/>
        <end position="742"/>
    </location>
</feature>
<dbReference type="PANTHER" id="PTHR43867:SF2">
    <property type="entry name" value="CELLULOSE SYNTHASE CATALYTIC SUBUNIT A [UDP-FORMING]"/>
    <property type="match status" value="1"/>
</dbReference>
<dbReference type="Pfam" id="PF07238">
    <property type="entry name" value="PilZ"/>
    <property type="match status" value="1"/>
</dbReference>
<reference evidence="12" key="1">
    <citation type="submission" date="2019-04" db="EMBL/GenBank/DDBJ databases">
        <authorList>
            <consortium name="Science for Life Laboratories"/>
        </authorList>
    </citation>
    <scope>NUCLEOTIDE SEQUENCE</scope>
    <source>
        <strain evidence="12">MBLW1</strain>
    </source>
</reference>
<dbReference type="PANTHER" id="PTHR43867">
    <property type="entry name" value="CELLULOSE SYNTHASE CATALYTIC SUBUNIT A [UDP-FORMING]"/>
    <property type="match status" value="1"/>
</dbReference>
<dbReference type="KEGG" id="tim:GMBLW1_32890"/>
<gene>
    <name evidence="12" type="ORF">GMBLW1_32890</name>
</gene>
<dbReference type="Pfam" id="PF00535">
    <property type="entry name" value="Glycos_transf_2"/>
    <property type="match status" value="1"/>
</dbReference>
<evidence type="ECO:0000256" key="8">
    <source>
        <dbReference type="SAM" id="MobiDB-lite"/>
    </source>
</evidence>
<evidence type="ECO:0000259" key="10">
    <source>
        <dbReference type="Pfam" id="PF00535"/>
    </source>
</evidence>
<dbReference type="Gene3D" id="1.25.40.10">
    <property type="entry name" value="Tetratricopeptide repeat domain"/>
    <property type="match status" value="6"/>
</dbReference>
<dbReference type="SUPFAM" id="SSF48452">
    <property type="entry name" value="TPR-like"/>
    <property type="match status" value="5"/>
</dbReference>
<dbReference type="Gene3D" id="3.90.550.10">
    <property type="entry name" value="Spore Coat Polysaccharide Biosynthesis Protein SpsA, Chain A"/>
    <property type="match status" value="1"/>
</dbReference>
<feature type="repeat" description="TPR" evidence="7">
    <location>
        <begin position="1535"/>
        <end position="1568"/>
    </location>
</feature>
<feature type="transmembrane region" description="Helical" evidence="9">
    <location>
        <begin position="880"/>
        <end position="902"/>
    </location>
</feature>
<evidence type="ECO:0000313" key="13">
    <source>
        <dbReference type="Proteomes" id="UP000464378"/>
    </source>
</evidence>
<organism evidence="12">
    <name type="scientific">Tuwongella immobilis</name>
    <dbReference type="NCBI Taxonomy" id="692036"/>
    <lineage>
        <taxon>Bacteria</taxon>
        <taxon>Pseudomonadati</taxon>
        <taxon>Planctomycetota</taxon>
        <taxon>Planctomycetia</taxon>
        <taxon>Gemmatales</taxon>
        <taxon>Gemmataceae</taxon>
        <taxon>Tuwongella</taxon>
    </lineage>
</organism>
<dbReference type="EMBL" id="LR586016">
    <property type="protein sequence ID" value="VIP00671.1"/>
    <property type="molecule type" value="Genomic_DNA"/>
</dbReference>
<feature type="domain" description="PilZ" evidence="11">
    <location>
        <begin position="499"/>
        <end position="607"/>
    </location>
</feature>
<evidence type="ECO:0000259" key="11">
    <source>
        <dbReference type="Pfam" id="PF07238"/>
    </source>
</evidence>
<evidence type="ECO:0000256" key="1">
    <source>
        <dbReference type="ARBA" id="ARBA00004141"/>
    </source>
</evidence>
<dbReference type="InterPro" id="IPR001173">
    <property type="entry name" value="Glyco_trans_2-like"/>
</dbReference>
<dbReference type="RefSeq" id="WP_162655869.1">
    <property type="nucleotide sequence ID" value="NZ_LR593887.1"/>
</dbReference>
<keyword evidence="4 9" id="KW-0812">Transmembrane</keyword>
<keyword evidence="2" id="KW-0328">Glycosyltransferase</keyword>
<dbReference type="Pfam" id="PF14559">
    <property type="entry name" value="TPR_19"/>
    <property type="match status" value="3"/>
</dbReference>
<evidence type="ECO:0000313" key="12">
    <source>
        <dbReference type="EMBL" id="VIP00671.1"/>
    </source>
</evidence>
<feature type="transmembrane region" description="Helical" evidence="9">
    <location>
        <begin position="12"/>
        <end position="30"/>
    </location>
</feature>
<evidence type="ECO:0000256" key="9">
    <source>
        <dbReference type="SAM" id="Phobius"/>
    </source>
</evidence>
<keyword evidence="6 9" id="KW-0472">Membrane</keyword>
<feature type="compositionally biased region" description="Low complexity" evidence="8">
    <location>
        <begin position="709"/>
        <end position="730"/>
    </location>
</feature>
<dbReference type="SMART" id="SM00028">
    <property type="entry name" value="TPR"/>
    <property type="match status" value="16"/>
</dbReference>
<evidence type="ECO:0000256" key="5">
    <source>
        <dbReference type="ARBA" id="ARBA00022989"/>
    </source>
</evidence>
<evidence type="ECO:0000256" key="6">
    <source>
        <dbReference type="ARBA" id="ARBA00023136"/>
    </source>
</evidence>
<dbReference type="InParanoid" id="A0A6C2YHE3"/>
<feature type="transmembrane region" description="Helical" evidence="9">
    <location>
        <begin position="470"/>
        <end position="491"/>
    </location>
</feature>
<accession>A0A6C2YHE3</accession>
<keyword evidence="5 9" id="KW-1133">Transmembrane helix</keyword>
<evidence type="ECO:0008006" key="14">
    <source>
        <dbReference type="Google" id="ProtNLM"/>
    </source>
</evidence>
<keyword evidence="7" id="KW-0802">TPR repeat</keyword>
<name>A0A6C2YHE3_9BACT</name>
<feature type="transmembrane region" description="Helical" evidence="9">
    <location>
        <begin position="445"/>
        <end position="464"/>
    </location>
</feature>
<feature type="transmembrane region" description="Helical" evidence="9">
    <location>
        <begin position="336"/>
        <end position="359"/>
    </location>
</feature>
<feature type="region of interest" description="Disordered" evidence="8">
    <location>
        <begin position="2124"/>
        <end position="2145"/>
    </location>
</feature>